<reference evidence="2 3" key="1">
    <citation type="submission" date="2016-11" db="EMBL/GenBank/DDBJ databases">
        <authorList>
            <person name="Jaros S."/>
            <person name="Januszkiewicz K."/>
            <person name="Wedrychowicz H."/>
        </authorList>
    </citation>
    <scope>NUCLEOTIDE SEQUENCE [LARGE SCALE GENOMIC DNA]</scope>
    <source>
        <strain evidence="2 3">DSM 21120</strain>
    </source>
</reference>
<dbReference type="AlphaFoldDB" id="A0A1M5NVT5"/>
<evidence type="ECO:0000313" key="3">
    <source>
        <dbReference type="Proteomes" id="UP000184032"/>
    </source>
</evidence>
<dbReference type="EMBL" id="FQXI01000001">
    <property type="protein sequence ID" value="SHG93622.1"/>
    <property type="molecule type" value="Genomic_DNA"/>
</dbReference>
<proteinExistence type="predicted"/>
<dbReference type="Pfam" id="PF17099">
    <property type="entry name" value="TrpP"/>
    <property type="match status" value="1"/>
</dbReference>
<dbReference type="OrthoDB" id="2243651at2"/>
<feature type="transmembrane region" description="Helical" evidence="1">
    <location>
        <begin position="6"/>
        <end position="27"/>
    </location>
</feature>
<evidence type="ECO:0000313" key="2">
    <source>
        <dbReference type="EMBL" id="SHG93622.1"/>
    </source>
</evidence>
<organism evidence="2 3">
    <name type="scientific">Anaerosphaera aminiphila DSM 21120</name>
    <dbReference type="NCBI Taxonomy" id="1120995"/>
    <lineage>
        <taxon>Bacteria</taxon>
        <taxon>Bacillati</taxon>
        <taxon>Bacillota</taxon>
        <taxon>Tissierellia</taxon>
        <taxon>Tissierellales</taxon>
        <taxon>Peptoniphilaceae</taxon>
        <taxon>Anaerosphaera</taxon>
    </lineage>
</organism>
<dbReference type="Gene3D" id="1.10.1760.20">
    <property type="match status" value="1"/>
</dbReference>
<protein>
    <submittedName>
        <fullName evidence="2">Tryptophan transporter TrpP</fullName>
    </submittedName>
</protein>
<dbReference type="STRING" id="1120995.SAMN02745245_00085"/>
<dbReference type="Proteomes" id="UP000184032">
    <property type="component" value="Unassembled WGS sequence"/>
</dbReference>
<keyword evidence="1" id="KW-0812">Transmembrane</keyword>
<sequence length="170" mass="18001">MKTKNLVTAAVLLSIGTVLHLIVPAFPGGMKPDFILVTMFFAILMNLKLSSTLTIGVVAGLLGAATTTFPSGQIPNIIDKVCTAVFVLLLFKVFTLKSDISSIKTVIITIIGTMFSGLMFLTSASILSGLPGSVSILSMIMIVVVPAAVFNAILAIMIYKTMKIYKKTIA</sequence>
<keyword evidence="1" id="KW-1133">Transmembrane helix</keyword>
<name>A0A1M5NVT5_9FIRM</name>
<dbReference type="RefSeq" id="WP_073182744.1">
    <property type="nucleotide sequence ID" value="NZ_FQXI01000001.1"/>
</dbReference>
<accession>A0A1M5NVT5</accession>
<feature type="transmembrane region" description="Helical" evidence="1">
    <location>
        <begin position="34"/>
        <end position="65"/>
    </location>
</feature>
<gene>
    <name evidence="2" type="ORF">SAMN02745245_00085</name>
</gene>
<feature type="transmembrane region" description="Helical" evidence="1">
    <location>
        <begin position="106"/>
        <end position="130"/>
    </location>
</feature>
<feature type="transmembrane region" description="Helical" evidence="1">
    <location>
        <begin position="136"/>
        <end position="159"/>
    </location>
</feature>
<evidence type="ECO:0000256" key="1">
    <source>
        <dbReference type="SAM" id="Phobius"/>
    </source>
</evidence>
<dbReference type="InterPro" id="IPR031360">
    <property type="entry name" value="TrpP"/>
</dbReference>
<keyword evidence="1" id="KW-0472">Membrane</keyword>
<keyword evidence="3" id="KW-1185">Reference proteome</keyword>